<dbReference type="EMBL" id="KN838796">
    <property type="protein sequence ID" value="KIJ94380.1"/>
    <property type="molecule type" value="Genomic_DNA"/>
</dbReference>
<accession>A0A0C9WS25</accession>
<organism evidence="1 2">
    <name type="scientific">Laccaria amethystina LaAM-08-1</name>
    <dbReference type="NCBI Taxonomy" id="1095629"/>
    <lineage>
        <taxon>Eukaryota</taxon>
        <taxon>Fungi</taxon>
        <taxon>Dikarya</taxon>
        <taxon>Basidiomycota</taxon>
        <taxon>Agaricomycotina</taxon>
        <taxon>Agaricomycetes</taxon>
        <taxon>Agaricomycetidae</taxon>
        <taxon>Agaricales</taxon>
        <taxon>Agaricineae</taxon>
        <taxon>Hydnangiaceae</taxon>
        <taxon>Laccaria</taxon>
    </lineage>
</organism>
<dbReference type="HOGENOM" id="CLU_2688199_0_0_1"/>
<proteinExistence type="predicted"/>
<dbReference type="AlphaFoldDB" id="A0A0C9WS25"/>
<protein>
    <submittedName>
        <fullName evidence="1">Uncharacterized protein</fullName>
    </submittedName>
</protein>
<sequence length="74" mass="8245">MSISPQRPVIRYYQARADERCVGWTDEEVEQQVVALIQSGAIQARVDSQNKGGSDGKDKGVYAWITAKRIDCTT</sequence>
<keyword evidence="2" id="KW-1185">Reference proteome</keyword>
<name>A0A0C9WS25_9AGAR</name>
<evidence type="ECO:0000313" key="2">
    <source>
        <dbReference type="Proteomes" id="UP000054477"/>
    </source>
</evidence>
<gene>
    <name evidence="1" type="ORF">K443DRAFT_12154</name>
</gene>
<reference evidence="2" key="2">
    <citation type="submission" date="2015-01" db="EMBL/GenBank/DDBJ databases">
        <title>Evolutionary Origins and Diversification of the Mycorrhizal Mutualists.</title>
        <authorList>
            <consortium name="DOE Joint Genome Institute"/>
            <consortium name="Mycorrhizal Genomics Consortium"/>
            <person name="Kohler A."/>
            <person name="Kuo A."/>
            <person name="Nagy L.G."/>
            <person name="Floudas D."/>
            <person name="Copeland A."/>
            <person name="Barry K.W."/>
            <person name="Cichocki N."/>
            <person name="Veneault-Fourrey C."/>
            <person name="LaButti K."/>
            <person name="Lindquist E.A."/>
            <person name="Lipzen A."/>
            <person name="Lundell T."/>
            <person name="Morin E."/>
            <person name="Murat C."/>
            <person name="Riley R."/>
            <person name="Ohm R."/>
            <person name="Sun H."/>
            <person name="Tunlid A."/>
            <person name="Henrissat B."/>
            <person name="Grigoriev I.V."/>
            <person name="Hibbett D.S."/>
            <person name="Martin F."/>
        </authorList>
    </citation>
    <scope>NUCLEOTIDE SEQUENCE [LARGE SCALE GENOMIC DNA]</scope>
    <source>
        <strain evidence="2">LaAM-08-1</strain>
    </source>
</reference>
<reference evidence="1 2" key="1">
    <citation type="submission" date="2014-04" db="EMBL/GenBank/DDBJ databases">
        <authorList>
            <consortium name="DOE Joint Genome Institute"/>
            <person name="Kuo A."/>
            <person name="Kohler A."/>
            <person name="Nagy L.G."/>
            <person name="Floudas D."/>
            <person name="Copeland A."/>
            <person name="Barry K.W."/>
            <person name="Cichocki N."/>
            <person name="Veneault-Fourrey C."/>
            <person name="LaButti K."/>
            <person name="Lindquist E.A."/>
            <person name="Lipzen A."/>
            <person name="Lundell T."/>
            <person name="Morin E."/>
            <person name="Murat C."/>
            <person name="Sun H."/>
            <person name="Tunlid A."/>
            <person name="Henrissat B."/>
            <person name="Grigoriev I.V."/>
            <person name="Hibbett D.S."/>
            <person name="Martin F."/>
            <person name="Nordberg H.P."/>
            <person name="Cantor M.N."/>
            <person name="Hua S.X."/>
        </authorList>
    </citation>
    <scope>NUCLEOTIDE SEQUENCE [LARGE SCALE GENOMIC DNA]</scope>
    <source>
        <strain evidence="1 2">LaAM-08-1</strain>
    </source>
</reference>
<evidence type="ECO:0000313" key="1">
    <source>
        <dbReference type="EMBL" id="KIJ94380.1"/>
    </source>
</evidence>
<dbReference type="Proteomes" id="UP000054477">
    <property type="component" value="Unassembled WGS sequence"/>
</dbReference>